<proteinExistence type="predicted"/>
<dbReference type="EMBL" id="MCFD01000015">
    <property type="protein sequence ID" value="ORX66574.1"/>
    <property type="molecule type" value="Genomic_DNA"/>
</dbReference>
<dbReference type="Gene3D" id="1.10.472.80">
    <property type="entry name" value="Ypt/Rab-GAP domain of gyp1p, domain 3"/>
    <property type="match status" value="1"/>
</dbReference>
<evidence type="ECO:0000313" key="4">
    <source>
        <dbReference type="Proteomes" id="UP000193922"/>
    </source>
</evidence>
<keyword evidence="4" id="KW-1185">Reference proteome</keyword>
<organism evidence="3 4">
    <name type="scientific">Linderina pennispora</name>
    <dbReference type="NCBI Taxonomy" id="61395"/>
    <lineage>
        <taxon>Eukaryota</taxon>
        <taxon>Fungi</taxon>
        <taxon>Fungi incertae sedis</taxon>
        <taxon>Zoopagomycota</taxon>
        <taxon>Kickxellomycotina</taxon>
        <taxon>Kickxellomycetes</taxon>
        <taxon>Kickxellales</taxon>
        <taxon>Kickxellaceae</taxon>
        <taxon>Linderina</taxon>
    </lineage>
</organism>
<dbReference type="STRING" id="61395.A0A1Y1W0D4"/>
<dbReference type="OrthoDB" id="27140at2759"/>
<comment type="caution">
    <text evidence="3">The sequence shown here is derived from an EMBL/GenBank/DDBJ whole genome shotgun (WGS) entry which is preliminary data.</text>
</comment>
<dbReference type="PANTHER" id="PTHR22957">
    <property type="entry name" value="TBC1 DOMAIN FAMILY MEMBER GTPASE-ACTIVATING PROTEIN"/>
    <property type="match status" value="1"/>
</dbReference>
<dbReference type="GeneID" id="63808592"/>
<dbReference type="GO" id="GO:0006886">
    <property type="term" value="P:intracellular protein transport"/>
    <property type="evidence" value="ECO:0007669"/>
    <property type="project" value="TreeGrafter"/>
</dbReference>
<dbReference type="PANTHER" id="PTHR22957:SF27">
    <property type="entry name" value="TBC1 DOMAIN FAMILY MEMBER 13"/>
    <property type="match status" value="1"/>
</dbReference>
<reference evidence="3 4" key="1">
    <citation type="submission" date="2016-07" db="EMBL/GenBank/DDBJ databases">
        <title>Pervasive Adenine N6-methylation of Active Genes in Fungi.</title>
        <authorList>
            <consortium name="DOE Joint Genome Institute"/>
            <person name="Mondo S.J."/>
            <person name="Dannebaum R.O."/>
            <person name="Kuo R.C."/>
            <person name="Labutti K."/>
            <person name="Haridas S."/>
            <person name="Kuo A."/>
            <person name="Salamov A."/>
            <person name="Ahrendt S.R."/>
            <person name="Lipzen A."/>
            <person name="Sullivan W."/>
            <person name="Andreopoulos W.B."/>
            <person name="Clum A."/>
            <person name="Lindquist E."/>
            <person name="Daum C."/>
            <person name="Ramamoorthy G.K."/>
            <person name="Gryganskyi A."/>
            <person name="Culley D."/>
            <person name="Magnuson J.K."/>
            <person name="James T.Y."/>
            <person name="O'Malley M.A."/>
            <person name="Stajich J.E."/>
            <person name="Spatafora J.W."/>
            <person name="Visel A."/>
            <person name="Grigoriev I.V."/>
        </authorList>
    </citation>
    <scope>NUCLEOTIDE SEQUENCE [LARGE SCALE GENOMIC DNA]</scope>
    <source>
        <strain evidence="3 4">ATCC 12442</strain>
    </source>
</reference>
<protein>
    <submittedName>
        <fullName evidence="3">RabGAP/TBC</fullName>
    </submittedName>
</protein>
<dbReference type="RefSeq" id="XP_040740562.1">
    <property type="nucleotide sequence ID" value="XM_040891944.1"/>
</dbReference>
<dbReference type="SUPFAM" id="SSF47923">
    <property type="entry name" value="Ypt/Rab-GAP domain of gyp1p"/>
    <property type="match status" value="2"/>
</dbReference>
<dbReference type="InterPro" id="IPR000195">
    <property type="entry name" value="Rab-GAP-TBC_dom"/>
</dbReference>
<dbReference type="Gene3D" id="1.10.10.750">
    <property type="entry name" value="Ypt/Rab-GAP domain of gyp1p, domain 1"/>
    <property type="match status" value="1"/>
</dbReference>
<dbReference type="GO" id="GO:0005096">
    <property type="term" value="F:GTPase activator activity"/>
    <property type="evidence" value="ECO:0007669"/>
    <property type="project" value="TreeGrafter"/>
</dbReference>
<gene>
    <name evidence="3" type="ORF">DL89DRAFT_65236</name>
</gene>
<dbReference type="InterPro" id="IPR035969">
    <property type="entry name" value="Rab-GAP_TBC_sf"/>
</dbReference>
<feature type="region of interest" description="Disordered" evidence="1">
    <location>
        <begin position="723"/>
        <end position="755"/>
    </location>
</feature>
<evidence type="ECO:0000259" key="2">
    <source>
        <dbReference type="PROSITE" id="PS50086"/>
    </source>
</evidence>
<feature type="domain" description="Rab-GAP TBC" evidence="2">
    <location>
        <begin position="39"/>
        <end position="402"/>
    </location>
</feature>
<name>A0A1Y1W0D4_9FUNG</name>
<accession>A0A1Y1W0D4</accession>
<dbReference type="Gene3D" id="1.10.8.270">
    <property type="entry name" value="putative rabgap domain of human tbc1 domain family member 14 like domains"/>
    <property type="match status" value="1"/>
</dbReference>
<sequence>MTSIVLEKRLVEFDDVLFSSSKPRLDLQQLSSLCFRGIPEVPGLRALCWQLLLGYLPRERSRWTQVLGEHRRSYYEVMSDIASTEESARLAAQIRVDVDRTMPDIALFHNSMDNPADNTSRCGTNISDRTAVSSSESLDGMPRGSIYRSDSVQSSLTWQVEHLKKSLGEKVANVMGSATVSGNTDGSGWLGRSAASHEEAMARILYVHAKFNRGAGYAQGMNEILAPLYYVLAGSQQKVSGYSHADCEADAFHLFILALRGVHLDMFITAMDSTLAAPKTEEARPQKVQHGDVLAAALMAGSAVSYVAAMHSVQNAGMRSPPRPTSPEVPMLLTGGTGGLQHTLKYWWVSCVRAADRQLWAKLEGLGIQPEHFALRWLLVWGAREFALPDVLLLWDALMSNRARLTAAQQQPEADQSQSDDSRLEAEFLLDREVTRALQPACEGTEELIHPEQFRSVNFSAGRLDCNVRVQQSASGDDEDCSELGFLFDFFTAVLLAVRGRLLSMDFEQCIGFLQCLPRHIEELDMPQLLAETTRIRQRRAAARVVHACRSVLASAAPRKRSDSQAAKLAPLVNSLATTTLASPEPQSPDPLIMVSKFFGQITGKLKFLQPGSAPTSPVSPLSPPPSATWDGGQAPAYLLLALVRASAKGARQLHIYEVVDYSAATNTAGVRKMAECDAAAPSLVDIERQANRIDRTIVKVCLTPPEVAPMVSSVGKQAGELLAGPGSFSGSRPGGGSAAKLQHGRQGLPSLTIPKPAAGVRAASSSSTVVGDKEPFWWASMETEPRALGRTRIDFELCDFDSDDDE</sequence>
<dbReference type="Proteomes" id="UP000193922">
    <property type="component" value="Unassembled WGS sequence"/>
</dbReference>
<evidence type="ECO:0000313" key="3">
    <source>
        <dbReference type="EMBL" id="ORX66574.1"/>
    </source>
</evidence>
<dbReference type="PROSITE" id="PS50086">
    <property type="entry name" value="TBC_RABGAP"/>
    <property type="match status" value="1"/>
</dbReference>
<dbReference type="SMART" id="SM00164">
    <property type="entry name" value="TBC"/>
    <property type="match status" value="1"/>
</dbReference>
<evidence type="ECO:0000256" key="1">
    <source>
        <dbReference type="SAM" id="MobiDB-lite"/>
    </source>
</evidence>
<dbReference type="AlphaFoldDB" id="A0A1Y1W0D4"/>